<name>A0ABQ6BGD1_9BRAD</name>
<gene>
    <name evidence="2" type="ORF">GCM10007857_83590</name>
</gene>
<feature type="region of interest" description="Disordered" evidence="1">
    <location>
        <begin position="63"/>
        <end position="91"/>
    </location>
</feature>
<dbReference type="InterPro" id="IPR014710">
    <property type="entry name" value="RmlC-like_jellyroll"/>
</dbReference>
<comment type="caution">
    <text evidence="2">The sequence shown here is derived from an EMBL/GenBank/DDBJ whole genome shotgun (WGS) entry which is preliminary data.</text>
</comment>
<dbReference type="RefSeq" id="WP_431309724.1">
    <property type="nucleotide sequence ID" value="NZ_BSOW01000052.1"/>
</dbReference>
<evidence type="ECO:0008006" key="4">
    <source>
        <dbReference type="Google" id="ProtNLM"/>
    </source>
</evidence>
<proteinExistence type="predicted"/>
<dbReference type="EMBL" id="BSOW01000052">
    <property type="protein sequence ID" value="GLR91641.1"/>
    <property type="molecule type" value="Genomic_DNA"/>
</dbReference>
<evidence type="ECO:0000256" key="1">
    <source>
        <dbReference type="SAM" id="MobiDB-lite"/>
    </source>
</evidence>
<keyword evidence="3" id="KW-1185">Reference proteome</keyword>
<dbReference type="CDD" id="cd02208">
    <property type="entry name" value="cupin_RmlC-like"/>
    <property type="match status" value="1"/>
</dbReference>
<evidence type="ECO:0000313" key="3">
    <source>
        <dbReference type="Proteomes" id="UP001156905"/>
    </source>
</evidence>
<organism evidence="2 3">
    <name type="scientific">Bradyrhizobium iriomotense</name>
    <dbReference type="NCBI Taxonomy" id="441950"/>
    <lineage>
        <taxon>Bacteria</taxon>
        <taxon>Pseudomonadati</taxon>
        <taxon>Pseudomonadota</taxon>
        <taxon>Alphaproteobacteria</taxon>
        <taxon>Hyphomicrobiales</taxon>
        <taxon>Nitrobacteraceae</taxon>
        <taxon>Bradyrhizobium</taxon>
    </lineage>
</organism>
<dbReference type="Gene3D" id="2.60.120.10">
    <property type="entry name" value="Jelly Rolls"/>
    <property type="match status" value="1"/>
</dbReference>
<dbReference type="InterPro" id="IPR011051">
    <property type="entry name" value="RmlC_Cupin_sf"/>
</dbReference>
<evidence type="ECO:0000313" key="2">
    <source>
        <dbReference type="EMBL" id="GLR91641.1"/>
    </source>
</evidence>
<reference evidence="3" key="1">
    <citation type="journal article" date="2019" name="Int. J. Syst. Evol. Microbiol.">
        <title>The Global Catalogue of Microorganisms (GCM) 10K type strain sequencing project: providing services to taxonomists for standard genome sequencing and annotation.</title>
        <authorList>
            <consortium name="The Broad Institute Genomics Platform"/>
            <consortium name="The Broad Institute Genome Sequencing Center for Infectious Disease"/>
            <person name="Wu L."/>
            <person name="Ma J."/>
        </authorList>
    </citation>
    <scope>NUCLEOTIDE SEQUENCE [LARGE SCALE GENOMIC DNA]</scope>
    <source>
        <strain evidence="3">NBRC 102520</strain>
    </source>
</reference>
<dbReference type="Proteomes" id="UP001156905">
    <property type="component" value="Unassembled WGS sequence"/>
</dbReference>
<protein>
    <recommendedName>
        <fullName evidence="4">Cupin 2 conserved barrel domain-containing protein</fullName>
    </recommendedName>
</protein>
<accession>A0ABQ6BGD1</accession>
<sequence length="91" mass="9793">MAGAGVFRRGVDRVPFGPGDFLFVPARVPHAFETFSADFKTWVIFFGPQGGYSTAAQGLEAPQLPERGAAPHPGVPMAGSSRPSFRSRRKM</sequence>
<dbReference type="SUPFAM" id="SSF51182">
    <property type="entry name" value="RmlC-like cupins"/>
    <property type="match status" value="1"/>
</dbReference>